<dbReference type="EMBL" id="JACSGT010000002">
    <property type="protein sequence ID" value="MCF2221099.1"/>
    <property type="molecule type" value="Genomic_DNA"/>
</dbReference>
<evidence type="ECO:0000259" key="1">
    <source>
        <dbReference type="PROSITE" id="PS51192"/>
    </source>
</evidence>
<keyword evidence="3" id="KW-0067">ATP-binding</keyword>
<evidence type="ECO:0000259" key="2">
    <source>
        <dbReference type="PROSITE" id="PS51194"/>
    </source>
</evidence>
<feature type="domain" description="Helicase ATP-binding" evidence="1">
    <location>
        <begin position="148"/>
        <end position="299"/>
    </location>
</feature>
<keyword evidence="3" id="KW-0378">Hydrolase</keyword>
<dbReference type="InterPro" id="IPR001650">
    <property type="entry name" value="Helicase_C-like"/>
</dbReference>
<dbReference type="SMART" id="SM00487">
    <property type="entry name" value="DEXDc"/>
    <property type="match status" value="1"/>
</dbReference>
<reference evidence="3" key="1">
    <citation type="submission" date="2021-08" db="EMBL/GenBank/DDBJ databases">
        <title>Complete genome sequence of Chryseobacterium sp strain PS-8.</title>
        <authorList>
            <person name="Das S.K."/>
        </authorList>
    </citation>
    <scope>NUCLEOTIDE SEQUENCE</scope>
    <source>
        <strain evidence="3">PS-8</strain>
    </source>
</reference>
<keyword evidence="3" id="KW-0347">Helicase</keyword>
<dbReference type="InterPro" id="IPR014001">
    <property type="entry name" value="Helicase_ATP-bd"/>
</dbReference>
<sequence>MEFEKFITRLDEQLIQKIVGRSAIQILNSLNSDLTRISNLQSILLNIYSPVELLQEKKIRNEFIDILKKPEAEDLCTSLGKSTTGDVYSTLKTIRFSPKSAEWNTLLRFFEISVEEETDEFVFVSSKNVEVNYALFKHQRNAIKELNQKLYSGNKKAMLHMPTGSGKTRTAMNVICNHFRLTEPTVVIWLAHTEELCEQAASEFERAWRTLGDRELNVVRYWGNSQEDISNLKDAFIVGGLTKVFNLLKSDAAKISKLGSNCSLVVMDEAHMAIAPTFKLNLQVLINFGASLLGLSATPGRTWNDIDADKELAKFFNRQKVTLKVEGYENPVDYLVAEKYLAEVQNSPLLYQSGFTISERDLEYLQNNFHLSDSFLKKLSEDQQRNILILQKVDDLVTRHKRIILFAMNVEHSNLLATCLQARGINAFSITSKTESTQRKSLIDRFKSDEDVPLVLCNYGILTTGFDAPKTSCALISRPTDSLVLYSQMVGRAIRGTKAGGNETAEIVTVIDSSLPGFDAVANAFFNWEDVW</sequence>
<dbReference type="PANTHER" id="PTHR47396">
    <property type="entry name" value="TYPE I RESTRICTION ENZYME ECOKI R PROTEIN"/>
    <property type="match status" value="1"/>
</dbReference>
<organism evidence="3 4">
    <name type="scientific">Chryseobacterium indicum</name>
    <dbReference type="NCBI Taxonomy" id="2766954"/>
    <lineage>
        <taxon>Bacteria</taxon>
        <taxon>Pseudomonadati</taxon>
        <taxon>Bacteroidota</taxon>
        <taxon>Flavobacteriia</taxon>
        <taxon>Flavobacteriales</taxon>
        <taxon>Weeksellaceae</taxon>
        <taxon>Chryseobacterium group</taxon>
        <taxon>Chryseobacterium</taxon>
    </lineage>
</organism>
<name>A0ABS9CBM1_9FLAO</name>
<dbReference type="Proteomes" id="UP001430374">
    <property type="component" value="Unassembled WGS sequence"/>
</dbReference>
<evidence type="ECO:0000313" key="4">
    <source>
        <dbReference type="Proteomes" id="UP001430374"/>
    </source>
</evidence>
<dbReference type="SMART" id="SM00490">
    <property type="entry name" value="HELICc"/>
    <property type="match status" value="1"/>
</dbReference>
<gene>
    <name evidence="3" type="ORF">H9Q08_17570</name>
</gene>
<feature type="domain" description="Helicase C-terminal" evidence="2">
    <location>
        <begin position="392"/>
        <end position="532"/>
    </location>
</feature>
<dbReference type="InterPro" id="IPR027417">
    <property type="entry name" value="P-loop_NTPase"/>
</dbReference>
<accession>A0ABS9CBM1</accession>
<keyword evidence="3" id="KW-0547">Nucleotide-binding</keyword>
<evidence type="ECO:0000313" key="3">
    <source>
        <dbReference type="EMBL" id="MCF2221099.1"/>
    </source>
</evidence>
<protein>
    <submittedName>
        <fullName evidence="3">DEAD/DEAH box helicase</fullName>
    </submittedName>
</protein>
<proteinExistence type="predicted"/>
<comment type="caution">
    <text evidence="3">The sequence shown here is derived from an EMBL/GenBank/DDBJ whole genome shotgun (WGS) entry which is preliminary data.</text>
</comment>
<dbReference type="Gene3D" id="3.40.50.300">
    <property type="entry name" value="P-loop containing nucleotide triphosphate hydrolases"/>
    <property type="match status" value="2"/>
</dbReference>
<dbReference type="GO" id="GO:0004386">
    <property type="term" value="F:helicase activity"/>
    <property type="evidence" value="ECO:0007669"/>
    <property type="project" value="UniProtKB-KW"/>
</dbReference>
<dbReference type="InterPro" id="IPR006935">
    <property type="entry name" value="Helicase/UvrB_N"/>
</dbReference>
<dbReference type="RefSeq" id="WP_235132445.1">
    <property type="nucleotide sequence ID" value="NZ_JACSGT010000002.1"/>
</dbReference>
<dbReference type="Pfam" id="PF04851">
    <property type="entry name" value="ResIII"/>
    <property type="match status" value="1"/>
</dbReference>
<dbReference type="InterPro" id="IPR050742">
    <property type="entry name" value="Helicase_Restrict-Modif_Enz"/>
</dbReference>
<dbReference type="PROSITE" id="PS51192">
    <property type="entry name" value="HELICASE_ATP_BIND_1"/>
    <property type="match status" value="1"/>
</dbReference>
<dbReference type="PROSITE" id="PS51194">
    <property type="entry name" value="HELICASE_CTER"/>
    <property type="match status" value="1"/>
</dbReference>
<dbReference type="SUPFAM" id="SSF52540">
    <property type="entry name" value="P-loop containing nucleoside triphosphate hydrolases"/>
    <property type="match status" value="1"/>
</dbReference>
<keyword evidence="4" id="KW-1185">Reference proteome</keyword>
<dbReference type="PANTHER" id="PTHR47396:SF1">
    <property type="entry name" value="ATP-DEPENDENT HELICASE IRC3-RELATED"/>
    <property type="match status" value="1"/>
</dbReference>
<dbReference type="Pfam" id="PF00271">
    <property type="entry name" value="Helicase_C"/>
    <property type="match status" value="1"/>
</dbReference>